<evidence type="ECO:0000313" key="2">
    <source>
        <dbReference type="Proteomes" id="UP000886998"/>
    </source>
</evidence>
<name>A0A8X6WZB0_9ARAC</name>
<protein>
    <submittedName>
        <fullName evidence="1">Uncharacterized protein</fullName>
    </submittedName>
</protein>
<sequence length="94" mass="10844">MHFSSDGCSGMSYVGAPFPVTPVYFDGILDQNRVFEKNASTDLPDTCFSPQLSHYVTFGIYFRKEDFLPDLEMFDATSCETPERSERICWMWFS</sequence>
<dbReference type="Proteomes" id="UP000886998">
    <property type="component" value="Unassembled WGS sequence"/>
</dbReference>
<gene>
    <name evidence="1" type="ORF">TNIN_176401</name>
</gene>
<comment type="caution">
    <text evidence="1">The sequence shown here is derived from an EMBL/GenBank/DDBJ whole genome shotgun (WGS) entry which is preliminary data.</text>
</comment>
<keyword evidence="2" id="KW-1185">Reference proteome</keyword>
<evidence type="ECO:0000313" key="1">
    <source>
        <dbReference type="EMBL" id="GFY42966.1"/>
    </source>
</evidence>
<proteinExistence type="predicted"/>
<dbReference type="AlphaFoldDB" id="A0A8X6WZB0"/>
<accession>A0A8X6WZB0</accession>
<reference evidence="1" key="1">
    <citation type="submission" date="2020-08" db="EMBL/GenBank/DDBJ databases">
        <title>Multicomponent nature underlies the extraordinary mechanical properties of spider dragline silk.</title>
        <authorList>
            <person name="Kono N."/>
            <person name="Nakamura H."/>
            <person name="Mori M."/>
            <person name="Yoshida Y."/>
            <person name="Ohtoshi R."/>
            <person name="Malay A.D."/>
            <person name="Moran D.A.P."/>
            <person name="Tomita M."/>
            <person name="Numata K."/>
            <person name="Arakawa K."/>
        </authorList>
    </citation>
    <scope>NUCLEOTIDE SEQUENCE</scope>
</reference>
<organism evidence="1 2">
    <name type="scientific">Trichonephila inaurata madagascariensis</name>
    <dbReference type="NCBI Taxonomy" id="2747483"/>
    <lineage>
        <taxon>Eukaryota</taxon>
        <taxon>Metazoa</taxon>
        <taxon>Ecdysozoa</taxon>
        <taxon>Arthropoda</taxon>
        <taxon>Chelicerata</taxon>
        <taxon>Arachnida</taxon>
        <taxon>Araneae</taxon>
        <taxon>Araneomorphae</taxon>
        <taxon>Entelegynae</taxon>
        <taxon>Araneoidea</taxon>
        <taxon>Nephilidae</taxon>
        <taxon>Trichonephila</taxon>
        <taxon>Trichonephila inaurata</taxon>
    </lineage>
</organism>
<dbReference type="EMBL" id="BMAV01003404">
    <property type="protein sequence ID" value="GFY42966.1"/>
    <property type="molecule type" value="Genomic_DNA"/>
</dbReference>